<keyword evidence="1" id="KW-0812">Transmembrane</keyword>
<evidence type="ECO:0000256" key="1">
    <source>
        <dbReference type="SAM" id="Phobius"/>
    </source>
</evidence>
<comment type="caution">
    <text evidence="4">The sequence shown here is derived from an EMBL/GenBank/DDBJ whole genome shotgun (WGS) entry which is preliminary data.</text>
</comment>
<dbReference type="OrthoDB" id="9813718at2"/>
<reference evidence="4" key="2">
    <citation type="submission" date="2020-09" db="EMBL/GenBank/DDBJ databases">
        <authorList>
            <person name="Sun Q."/>
            <person name="Zhou Y."/>
        </authorList>
    </citation>
    <scope>NUCLEOTIDE SEQUENCE</scope>
    <source>
        <strain evidence="4">CGMCC 1.15360</strain>
    </source>
</reference>
<gene>
    <name evidence="4" type="ORF">GCM10010990_25130</name>
</gene>
<dbReference type="RefSeq" id="WP_156522162.1">
    <property type="nucleotide sequence ID" value="NZ_BMIP01000005.1"/>
</dbReference>
<evidence type="ECO:0000313" key="4">
    <source>
        <dbReference type="EMBL" id="GGD74430.1"/>
    </source>
</evidence>
<feature type="transmembrane region" description="Helical" evidence="1">
    <location>
        <begin position="342"/>
        <end position="362"/>
    </location>
</feature>
<feature type="transmembrane region" description="Helical" evidence="1">
    <location>
        <begin position="182"/>
        <end position="200"/>
    </location>
</feature>
<sequence>MQSQELFFDADLVLPLLAGVASGLLIGIERGWTQRGRASGTRVAGIRTFTLIGGMGALSALIALKTSALIAAVLLAGIVAGLVALFLRGNGDPERRDATTMVAAMVALALGLMAGAGYPSFAIAGAALASFILAMRKQSHGFLDRLTSEEMQAIARYGVLTLAVLPFLPDAQYGPYDAWNPFRLWLVVLLITGFSIAGYVANRVVGEKRGTIVTAMIGGAYSSTAVTAALSTRLANRESGPFATGISLASAIMYLRVMLLSLVIAPDVCWPLTKLLALPAVMAFAATAVAWRFETASTGAPGAISKRPFALLPAMVFLLAVAGASLLVNWAQAEFGSAGGGLSLFIAGSFDVDAATVAYSALPSGAVPVRIAALALAGTVAVNMAFKTAITFANAHWSKGRTAVLALISSQAVLLVVLAADAIAQFA</sequence>
<keyword evidence="1" id="KW-1133">Transmembrane helix</keyword>
<evidence type="ECO:0000259" key="2">
    <source>
        <dbReference type="Pfam" id="PF02308"/>
    </source>
</evidence>
<feature type="transmembrane region" description="Helical" evidence="1">
    <location>
        <begin position="242"/>
        <end position="265"/>
    </location>
</feature>
<evidence type="ECO:0000259" key="3">
    <source>
        <dbReference type="Pfam" id="PF13194"/>
    </source>
</evidence>
<name>A0A916Z311_9SPHN</name>
<dbReference type="InterPro" id="IPR025105">
    <property type="entry name" value="DUF4010"/>
</dbReference>
<organism evidence="4 5">
    <name type="scientific">Croceicoccus mobilis</name>
    <dbReference type="NCBI Taxonomy" id="1703339"/>
    <lineage>
        <taxon>Bacteria</taxon>
        <taxon>Pseudomonadati</taxon>
        <taxon>Pseudomonadota</taxon>
        <taxon>Alphaproteobacteria</taxon>
        <taxon>Sphingomonadales</taxon>
        <taxon>Erythrobacteraceae</taxon>
        <taxon>Croceicoccus</taxon>
    </lineage>
</organism>
<feature type="transmembrane region" description="Helical" evidence="1">
    <location>
        <begin position="402"/>
        <end position="424"/>
    </location>
</feature>
<accession>A0A916Z311</accession>
<feature type="domain" description="DUF4010" evidence="3">
    <location>
        <begin position="190"/>
        <end position="392"/>
    </location>
</feature>
<dbReference type="AlphaFoldDB" id="A0A916Z311"/>
<proteinExistence type="predicted"/>
<protein>
    <submittedName>
        <fullName evidence="4">MgtC/SapB transporter</fullName>
    </submittedName>
</protein>
<evidence type="ECO:0000313" key="5">
    <source>
        <dbReference type="Proteomes" id="UP000612349"/>
    </source>
</evidence>
<reference evidence="4" key="1">
    <citation type="journal article" date="2014" name="Int. J. Syst. Evol. Microbiol.">
        <title>Complete genome sequence of Corynebacterium casei LMG S-19264T (=DSM 44701T), isolated from a smear-ripened cheese.</title>
        <authorList>
            <consortium name="US DOE Joint Genome Institute (JGI-PGF)"/>
            <person name="Walter F."/>
            <person name="Albersmeier A."/>
            <person name="Kalinowski J."/>
            <person name="Ruckert C."/>
        </authorList>
    </citation>
    <scope>NUCLEOTIDE SEQUENCE</scope>
    <source>
        <strain evidence="4">CGMCC 1.15360</strain>
    </source>
</reference>
<dbReference type="PANTHER" id="PTHR39084:SF1">
    <property type="entry name" value="DUF4010 DOMAIN-CONTAINING PROTEIN"/>
    <property type="match status" value="1"/>
</dbReference>
<dbReference type="PANTHER" id="PTHR39084">
    <property type="entry name" value="MEMBRANE PROTEIN-RELATED"/>
    <property type="match status" value="1"/>
</dbReference>
<feature type="transmembrane region" description="Helical" evidence="1">
    <location>
        <begin position="44"/>
        <end position="62"/>
    </location>
</feature>
<feature type="transmembrane region" description="Helical" evidence="1">
    <location>
        <begin position="12"/>
        <end position="32"/>
    </location>
</feature>
<feature type="transmembrane region" description="Helical" evidence="1">
    <location>
        <begin position="68"/>
        <end position="86"/>
    </location>
</feature>
<keyword evidence="1" id="KW-0472">Membrane</keyword>
<feature type="transmembrane region" description="Helical" evidence="1">
    <location>
        <begin position="212"/>
        <end position="230"/>
    </location>
</feature>
<feature type="domain" description="MgtC/SapB/SrpB/YhiD N-terminal" evidence="2">
    <location>
        <begin position="16"/>
        <end position="140"/>
    </location>
</feature>
<dbReference type="InterPro" id="IPR049177">
    <property type="entry name" value="MgtC_SapB_SrpB_YhiD_N"/>
</dbReference>
<dbReference type="Pfam" id="PF13194">
    <property type="entry name" value="DUF4010"/>
    <property type="match status" value="1"/>
</dbReference>
<dbReference type="EMBL" id="BMIP01000005">
    <property type="protein sequence ID" value="GGD74430.1"/>
    <property type="molecule type" value="Genomic_DNA"/>
</dbReference>
<feature type="transmembrane region" description="Helical" evidence="1">
    <location>
        <begin position="368"/>
        <end position="390"/>
    </location>
</feature>
<feature type="transmembrane region" description="Helical" evidence="1">
    <location>
        <begin position="311"/>
        <end position="330"/>
    </location>
</feature>
<feature type="transmembrane region" description="Helical" evidence="1">
    <location>
        <begin position="272"/>
        <end position="291"/>
    </location>
</feature>
<dbReference type="Proteomes" id="UP000612349">
    <property type="component" value="Unassembled WGS sequence"/>
</dbReference>
<keyword evidence="5" id="KW-1185">Reference proteome</keyword>
<dbReference type="Pfam" id="PF02308">
    <property type="entry name" value="MgtC"/>
    <property type="match status" value="1"/>
</dbReference>